<keyword evidence="4" id="KW-1185">Reference proteome</keyword>
<dbReference type="SUPFAM" id="SSF46934">
    <property type="entry name" value="UBA-like"/>
    <property type="match status" value="1"/>
</dbReference>
<feature type="region of interest" description="Disordered" evidence="1">
    <location>
        <begin position="85"/>
        <end position="144"/>
    </location>
</feature>
<dbReference type="InterPro" id="IPR042575">
    <property type="entry name" value="UBAP1_C"/>
</dbReference>
<dbReference type="Gene3D" id="1.20.120.1920">
    <property type="entry name" value="UBAP1 SOUBA domain"/>
    <property type="match status" value="1"/>
</dbReference>
<feature type="domain" description="UBA" evidence="2">
    <location>
        <begin position="284"/>
        <end position="326"/>
    </location>
</feature>
<name>A0ABM3W131_ERIEU</name>
<dbReference type="GeneID" id="103121828"/>
<dbReference type="InterPro" id="IPR038870">
    <property type="entry name" value="UBAP1"/>
</dbReference>
<evidence type="ECO:0000313" key="4">
    <source>
        <dbReference type="Proteomes" id="UP001652624"/>
    </source>
</evidence>
<protein>
    <submittedName>
        <fullName evidence="5">Ubiquitin-associated protein 1-like</fullName>
    </submittedName>
</protein>
<dbReference type="PANTHER" id="PTHR15960:SF3">
    <property type="entry name" value="UBIQUITIN-ASSOCIATED PROTEIN 1-LIKE"/>
    <property type="match status" value="1"/>
</dbReference>
<dbReference type="PROSITE" id="PS50030">
    <property type="entry name" value="UBA"/>
    <property type="match status" value="1"/>
</dbReference>
<feature type="region of interest" description="Disordered" evidence="1">
    <location>
        <begin position="1"/>
        <end position="25"/>
    </location>
</feature>
<dbReference type="InterPro" id="IPR015940">
    <property type="entry name" value="UBA"/>
</dbReference>
<feature type="compositionally biased region" description="Acidic residues" evidence="1">
    <location>
        <begin position="102"/>
        <end position="119"/>
    </location>
</feature>
<feature type="compositionally biased region" description="Pro residues" evidence="1">
    <location>
        <begin position="127"/>
        <end position="139"/>
    </location>
</feature>
<organism evidence="4 5">
    <name type="scientific">Erinaceus europaeus</name>
    <name type="common">Western European hedgehog</name>
    <dbReference type="NCBI Taxonomy" id="9365"/>
    <lineage>
        <taxon>Eukaryota</taxon>
        <taxon>Metazoa</taxon>
        <taxon>Chordata</taxon>
        <taxon>Craniata</taxon>
        <taxon>Vertebrata</taxon>
        <taxon>Euteleostomi</taxon>
        <taxon>Mammalia</taxon>
        <taxon>Eutheria</taxon>
        <taxon>Laurasiatheria</taxon>
        <taxon>Eulipotyphla</taxon>
        <taxon>Erinaceidae</taxon>
        <taxon>Erinaceinae</taxon>
        <taxon>Erinaceus</taxon>
    </lineage>
</organism>
<dbReference type="InterPro" id="IPR049467">
    <property type="entry name" value="UBAP-1-like_UBA2"/>
</dbReference>
<feature type="compositionally biased region" description="Pro residues" evidence="1">
    <location>
        <begin position="187"/>
        <end position="201"/>
    </location>
</feature>
<gene>
    <name evidence="5" type="primary">UBAP1L</name>
</gene>
<evidence type="ECO:0000259" key="3">
    <source>
        <dbReference type="PROSITE" id="PS51497"/>
    </source>
</evidence>
<evidence type="ECO:0000313" key="5">
    <source>
        <dbReference type="RefSeq" id="XP_060030279.1"/>
    </source>
</evidence>
<evidence type="ECO:0000256" key="1">
    <source>
        <dbReference type="SAM" id="MobiDB-lite"/>
    </source>
</evidence>
<sequence length="328" mass="34996">MSALDGVEFKLPKGFPTGPEPLPTPELSVPACRELLLGSLHDFGLERRALLWVEAASRGRCPGPRGDPATATATAPPAWLLLLSSEPGRVPAPPDDAVRDEEAQEEEEEEDEEDCEEDGAPPAGQAEPPPRSPSGPPGAPRRGSLDALRRELRGARRRLSGGPRALLLRLRRLRLAGAPAPLLGPHACPPPPEGPPQPPSAPGLHPDSAGLLSALSREEQDLIGPVVALGYPLHRAMGALQKTGCRSPSQFLGYLGACDRLQGLGFPEGQVEEAMEMFQFQELQAAEFLRLWEQLSDMGFEQDRVKAALLVAGNHGEQALEELVACAP</sequence>
<dbReference type="PANTHER" id="PTHR15960">
    <property type="entry name" value="LD44032P"/>
    <property type="match status" value="1"/>
</dbReference>
<feature type="region of interest" description="Disordered" evidence="1">
    <location>
        <begin position="182"/>
        <end position="209"/>
    </location>
</feature>
<proteinExistence type="predicted"/>
<evidence type="ECO:0000259" key="2">
    <source>
        <dbReference type="PROSITE" id="PS50030"/>
    </source>
</evidence>
<dbReference type="InterPro" id="IPR023340">
    <property type="entry name" value="UMA"/>
</dbReference>
<dbReference type="InterPro" id="IPR009060">
    <property type="entry name" value="UBA-like_sf"/>
</dbReference>
<dbReference type="Proteomes" id="UP001652624">
    <property type="component" value="Chromosome 16"/>
</dbReference>
<feature type="domain" description="UMA" evidence="3">
    <location>
        <begin position="4"/>
        <end position="50"/>
    </location>
</feature>
<dbReference type="CDD" id="cd14316">
    <property type="entry name" value="UBA2_UBAP1_like"/>
    <property type="match status" value="1"/>
</dbReference>
<dbReference type="Pfam" id="PF21267">
    <property type="entry name" value="UBAP-1_UBA2"/>
    <property type="match status" value="1"/>
</dbReference>
<dbReference type="PROSITE" id="PS51497">
    <property type="entry name" value="UMA"/>
    <property type="match status" value="1"/>
</dbReference>
<dbReference type="RefSeq" id="XP_060030279.1">
    <property type="nucleotide sequence ID" value="XM_060174296.1"/>
</dbReference>
<accession>A0ABM3W131</accession>
<reference evidence="5" key="1">
    <citation type="submission" date="2025-08" db="UniProtKB">
        <authorList>
            <consortium name="RefSeq"/>
        </authorList>
    </citation>
    <scope>IDENTIFICATION</scope>
</reference>